<dbReference type="EMBL" id="JBBJBU010000001">
    <property type="protein sequence ID" value="KAK7207420.1"/>
    <property type="molecule type" value="Genomic_DNA"/>
</dbReference>
<gene>
    <name evidence="2" type="ORF">BZA70DRAFT_13663</name>
</gene>
<feature type="region of interest" description="Disordered" evidence="1">
    <location>
        <begin position="95"/>
        <end position="134"/>
    </location>
</feature>
<evidence type="ECO:0000313" key="2">
    <source>
        <dbReference type="EMBL" id="KAK7207420.1"/>
    </source>
</evidence>
<sequence length="249" mass="27595">MSRARKRVKTDAEGESLHPDLRTAGAEARERGRVAPQTTPEQYTEQEDEKDEDEGEEEEELHLPQISRAKPARRRHQGINTLQLLSGATHAAHTLTINSKSKTKSAGTEVGDATHTQPGPRFAPVRASKGGGRGRLRIDFLGPSLWRPNYGNEDKFLNRAPTTTTTTTTTTITHRNQNQNQKTSKQRHSIQPSTQKHPTNPPYPTNNPSSRTASSSKSPSRSTSVETLGLRSRRRGRARVLLTLRGNES</sequence>
<dbReference type="GeneID" id="90035112"/>
<dbReference type="Proteomes" id="UP001498771">
    <property type="component" value="Unassembled WGS sequence"/>
</dbReference>
<organism evidence="2 3">
    <name type="scientific">Myxozyma melibiosi</name>
    <dbReference type="NCBI Taxonomy" id="54550"/>
    <lineage>
        <taxon>Eukaryota</taxon>
        <taxon>Fungi</taxon>
        <taxon>Dikarya</taxon>
        <taxon>Ascomycota</taxon>
        <taxon>Saccharomycotina</taxon>
        <taxon>Lipomycetes</taxon>
        <taxon>Lipomycetales</taxon>
        <taxon>Lipomycetaceae</taxon>
        <taxon>Myxozyma</taxon>
    </lineage>
</organism>
<feature type="compositionally biased region" description="Low complexity" evidence="1">
    <location>
        <begin position="206"/>
        <end position="230"/>
    </location>
</feature>
<feature type="region of interest" description="Disordered" evidence="1">
    <location>
        <begin position="147"/>
        <end position="237"/>
    </location>
</feature>
<feature type="compositionally biased region" description="Low complexity" evidence="1">
    <location>
        <begin position="162"/>
        <end position="173"/>
    </location>
</feature>
<proteinExistence type="predicted"/>
<feature type="region of interest" description="Disordered" evidence="1">
    <location>
        <begin position="1"/>
        <end position="74"/>
    </location>
</feature>
<name>A0ABR1FC52_9ASCO</name>
<dbReference type="RefSeq" id="XP_064770453.1">
    <property type="nucleotide sequence ID" value="XM_064909600.1"/>
</dbReference>
<feature type="compositionally biased region" description="Acidic residues" evidence="1">
    <location>
        <begin position="44"/>
        <end position="60"/>
    </location>
</feature>
<reference evidence="2 3" key="1">
    <citation type="submission" date="2024-03" db="EMBL/GenBank/DDBJ databases">
        <title>Genome-scale model development and genomic sequencing of the oleaginous clade Lipomyces.</title>
        <authorList>
            <consortium name="Lawrence Berkeley National Laboratory"/>
            <person name="Czajka J.J."/>
            <person name="Han Y."/>
            <person name="Kim J."/>
            <person name="Mondo S.J."/>
            <person name="Hofstad B.A."/>
            <person name="Robles A."/>
            <person name="Haridas S."/>
            <person name="Riley R."/>
            <person name="LaButti K."/>
            <person name="Pangilinan J."/>
            <person name="Andreopoulos W."/>
            <person name="Lipzen A."/>
            <person name="Yan J."/>
            <person name="Wang M."/>
            <person name="Ng V."/>
            <person name="Grigoriev I.V."/>
            <person name="Spatafora J.W."/>
            <person name="Magnuson J.K."/>
            <person name="Baker S.E."/>
            <person name="Pomraning K.R."/>
        </authorList>
    </citation>
    <scope>NUCLEOTIDE SEQUENCE [LARGE SCALE GENOMIC DNA]</scope>
    <source>
        <strain evidence="2 3">Phaff 52-87</strain>
    </source>
</reference>
<feature type="compositionally biased region" description="Polar residues" evidence="1">
    <location>
        <begin position="174"/>
        <end position="197"/>
    </location>
</feature>
<comment type="caution">
    <text evidence="2">The sequence shown here is derived from an EMBL/GenBank/DDBJ whole genome shotgun (WGS) entry which is preliminary data.</text>
</comment>
<feature type="compositionally biased region" description="Polar residues" evidence="1">
    <location>
        <begin position="95"/>
        <end position="106"/>
    </location>
</feature>
<evidence type="ECO:0000256" key="1">
    <source>
        <dbReference type="SAM" id="MobiDB-lite"/>
    </source>
</evidence>
<keyword evidence="3" id="KW-1185">Reference proteome</keyword>
<protein>
    <submittedName>
        <fullName evidence="2">Uncharacterized protein</fullName>
    </submittedName>
</protein>
<feature type="compositionally biased region" description="Basic and acidic residues" evidence="1">
    <location>
        <begin position="9"/>
        <end position="33"/>
    </location>
</feature>
<evidence type="ECO:0000313" key="3">
    <source>
        <dbReference type="Proteomes" id="UP001498771"/>
    </source>
</evidence>
<accession>A0ABR1FC52</accession>